<gene>
    <name evidence="2" type="ORF">ERX46_13580</name>
</gene>
<dbReference type="SUPFAM" id="SSF140931">
    <property type="entry name" value="Fic-like"/>
    <property type="match status" value="1"/>
</dbReference>
<dbReference type="EMBL" id="SETE01000006">
    <property type="protein sequence ID" value="RYM32605.1"/>
    <property type="molecule type" value="Genomic_DNA"/>
</dbReference>
<keyword evidence="3" id="KW-1185">Reference proteome</keyword>
<dbReference type="InterPro" id="IPR003812">
    <property type="entry name" value="Fido"/>
</dbReference>
<dbReference type="Pfam" id="PF02661">
    <property type="entry name" value="Fic"/>
    <property type="match status" value="1"/>
</dbReference>
<proteinExistence type="predicted"/>
<reference evidence="2 3" key="1">
    <citation type="submission" date="2019-02" db="EMBL/GenBank/DDBJ databases">
        <title>Genome sequence of the sea-ice species Brumimicrobium glaciale.</title>
        <authorList>
            <person name="Bowman J.P."/>
        </authorList>
    </citation>
    <scope>NUCLEOTIDE SEQUENCE [LARGE SCALE GENOMIC DNA]</scope>
    <source>
        <strain evidence="2 3">IC156</strain>
    </source>
</reference>
<dbReference type="Gene3D" id="1.20.120.1870">
    <property type="entry name" value="Fic/DOC protein, Fido domain"/>
    <property type="match status" value="1"/>
</dbReference>
<dbReference type="OrthoDB" id="9802752at2"/>
<dbReference type="AlphaFoldDB" id="A0A4Q4KHK1"/>
<dbReference type="Proteomes" id="UP000293952">
    <property type="component" value="Unassembled WGS sequence"/>
</dbReference>
<evidence type="ECO:0000313" key="3">
    <source>
        <dbReference type="Proteomes" id="UP000293952"/>
    </source>
</evidence>
<evidence type="ECO:0000259" key="1">
    <source>
        <dbReference type="PROSITE" id="PS51459"/>
    </source>
</evidence>
<name>A0A4Q4KHK1_9FLAO</name>
<sequence length="146" mass="16703">MKILYFDVNHAISVHDKIIQKSGGNMGTINIGLLESTLAHIQNDIYYPTFESKANHLFYSINKNHAFTDGNKRSSIALCAYFMEINGFGFKINYFLSEIENIAVDVADNRIDKELLQEIITSLLYESGFCNKLKMKIINAKMKQRL</sequence>
<dbReference type="InterPro" id="IPR006440">
    <property type="entry name" value="Doc"/>
</dbReference>
<dbReference type="InterPro" id="IPR036597">
    <property type="entry name" value="Fido-like_dom_sf"/>
</dbReference>
<dbReference type="NCBIfam" id="TIGR01550">
    <property type="entry name" value="DOC_P1"/>
    <property type="match status" value="1"/>
</dbReference>
<feature type="domain" description="Fido" evidence="1">
    <location>
        <begin position="6"/>
        <end position="125"/>
    </location>
</feature>
<dbReference type="InterPro" id="IPR053737">
    <property type="entry name" value="Type_II_TA_Toxin"/>
</dbReference>
<organism evidence="2 3">
    <name type="scientific">Brumimicrobium glaciale</name>
    <dbReference type="NCBI Taxonomy" id="200475"/>
    <lineage>
        <taxon>Bacteria</taxon>
        <taxon>Pseudomonadati</taxon>
        <taxon>Bacteroidota</taxon>
        <taxon>Flavobacteriia</taxon>
        <taxon>Flavobacteriales</taxon>
        <taxon>Crocinitomicaceae</taxon>
        <taxon>Brumimicrobium</taxon>
    </lineage>
</organism>
<dbReference type="PANTHER" id="PTHR39426:SF1">
    <property type="entry name" value="HOMOLOGY TO DEATH-ON-CURING PROTEIN OF PHAGE P1"/>
    <property type="match status" value="1"/>
</dbReference>
<protein>
    <submittedName>
        <fullName evidence="2">Type II toxin-antitoxin system death-on-curing family toxin</fullName>
    </submittedName>
</protein>
<accession>A0A4Q4KHK1</accession>
<evidence type="ECO:0000313" key="2">
    <source>
        <dbReference type="EMBL" id="RYM32605.1"/>
    </source>
</evidence>
<dbReference type="PROSITE" id="PS51459">
    <property type="entry name" value="FIDO"/>
    <property type="match status" value="1"/>
</dbReference>
<dbReference type="GO" id="GO:0016301">
    <property type="term" value="F:kinase activity"/>
    <property type="evidence" value="ECO:0007669"/>
    <property type="project" value="InterPro"/>
</dbReference>
<dbReference type="PANTHER" id="PTHR39426">
    <property type="entry name" value="HOMOLOGY TO DEATH-ON-CURING PROTEIN OF PHAGE P1"/>
    <property type="match status" value="1"/>
</dbReference>
<comment type="caution">
    <text evidence="2">The sequence shown here is derived from an EMBL/GenBank/DDBJ whole genome shotgun (WGS) entry which is preliminary data.</text>
</comment>